<organism evidence="4 5">
    <name type="scientific">Apodospora peruviana</name>
    <dbReference type="NCBI Taxonomy" id="516989"/>
    <lineage>
        <taxon>Eukaryota</taxon>
        <taxon>Fungi</taxon>
        <taxon>Dikarya</taxon>
        <taxon>Ascomycota</taxon>
        <taxon>Pezizomycotina</taxon>
        <taxon>Sordariomycetes</taxon>
        <taxon>Sordariomycetidae</taxon>
        <taxon>Sordariales</taxon>
        <taxon>Lasiosphaeriaceae</taxon>
        <taxon>Apodospora</taxon>
    </lineage>
</organism>
<dbReference type="PANTHER" id="PTHR43264:SF1">
    <property type="entry name" value="INOSINE_URIDINE-PREFERRING NUCLEOSIDE HYDROLASE DOMAIN-CONTAINING PROTEIN"/>
    <property type="match status" value="1"/>
</dbReference>
<accession>A0AAE0HW75</accession>
<dbReference type="InterPro" id="IPR001910">
    <property type="entry name" value="Inosine/uridine_hydrolase_dom"/>
</dbReference>
<reference evidence="4" key="2">
    <citation type="submission" date="2023-06" db="EMBL/GenBank/DDBJ databases">
        <authorList>
            <consortium name="Lawrence Berkeley National Laboratory"/>
            <person name="Haridas S."/>
            <person name="Hensen N."/>
            <person name="Bonometti L."/>
            <person name="Westerberg I."/>
            <person name="Brannstrom I.O."/>
            <person name="Guillou S."/>
            <person name="Cros-Aarteil S."/>
            <person name="Calhoun S."/>
            <person name="Kuo A."/>
            <person name="Mondo S."/>
            <person name="Pangilinan J."/>
            <person name="Riley R."/>
            <person name="Labutti K."/>
            <person name="Andreopoulos B."/>
            <person name="Lipzen A."/>
            <person name="Chen C."/>
            <person name="Yanf M."/>
            <person name="Daum C."/>
            <person name="Ng V."/>
            <person name="Clum A."/>
            <person name="Steindorff A."/>
            <person name="Ohm R."/>
            <person name="Martin F."/>
            <person name="Silar P."/>
            <person name="Natvig D."/>
            <person name="Lalanne C."/>
            <person name="Gautier V."/>
            <person name="Ament-Velasquez S.L."/>
            <person name="Kruys A."/>
            <person name="Hutchinson M.I."/>
            <person name="Powell A.J."/>
            <person name="Barry K."/>
            <person name="Miller A.N."/>
            <person name="Grigoriev I.V."/>
            <person name="Debuchy R."/>
            <person name="Gladieux P."/>
            <person name="Thoren M.H."/>
            <person name="Johannesson H."/>
        </authorList>
    </citation>
    <scope>NUCLEOTIDE SEQUENCE</scope>
    <source>
        <strain evidence="4">CBS 118394</strain>
    </source>
</reference>
<evidence type="ECO:0000256" key="1">
    <source>
        <dbReference type="ARBA" id="ARBA00009176"/>
    </source>
</evidence>
<evidence type="ECO:0000256" key="2">
    <source>
        <dbReference type="SAM" id="SignalP"/>
    </source>
</evidence>
<feature type="chain" id="PRO_5042023466" evidence="2">
    <location>
        <begin position="26"/>
        <end position="363"/>
    </location>
</feature>
<dbReference type="GO" id="GO:0016799">
    <property type="term" value="F:hydrolase activity, hydrolyzing N-glycosyl compounds"/>
    <property type="evidence" value="ECO:0007669"/>
    <property type="project" value="InterPro"/>
</dbReference>
<sequence>MALMAWNRLLGALFLLVTITAFSQAYLPLEEGSPPLKNLIIDTDLFSDVDDAAALMLAATSPSVSLVAVNVNYPSSYSALAASAILAHYGLPHVPIGIRRPLTDATFFDSWSFELGEYASKVAYHWSGGTLPWGHAEDAWDPVTLYRKVLSAAADQSITIASIGFFENLSGLLNSSADSYSPLSGRELIAAKVSELVVMGGAYPSGHEWNFMGDNASLAAHVVSTWNSPIIFSGEELGDNVMSGSRFMAEGPVADPIRAAYIYYTYNTSRPSWDPLTVLYAMDGLGDLFDYGNAVGYNHVAADGSNEWVYDDSVKNQHWLKLKVPDDIASAEIDRRLLDGAQSVICGTASIKRDQGSQHVLLV</sequence>
<evidence type="ECO:0000313" key="5">
    <source>
        <dbReference type="Proteomes" id="UP001283341"/>
    </source>
</evidence>
<feature type="domain" description="Inosine/uridine-preferring nucleoside hydrolase" evidence="3">
    <location>
        <begin position="39"/>
        <end position="289"/>
    </location>
</feature>
<dbReference type="Proteomes" id="UP001283341">
    <property type="component" value="Unassembled WGS sequence"/>
</dbReference>
<keyword evidence="2" id="KW-0732">Signal</keyword>
<comment type="caution">
    <text evidence="4">The sequence shown here is derived from an EMBL/GenBank/DDBJ whole genome shotgun (WGS) entry which is preliminary data.</text>
</comment>
<dbReference type="Gene3D" id="3.90.245.10">
    <property type="entry name" value="Ribonucleoside hydrolase-like"/>
    <property type="match status" value="1"/>
</dbReference>
<evidence type="ECO:0000313" key="4">
    <source>
        <dbReference type="EMBL" id="KAK3313724.1"/>
    </source>
</evidence>
<protein>
    <submittedName>
        <fullName evidence="4">Inosine/uridine-preferring nucleoside hydrolase</fullName>
    </submittedName>
</protein>
<dbReference type="SUPFAM" id="SSF53590">
    <property type="entry name" value="Nucleoside hydrolase"/>
    <property type="match status" value="1"/>
</dbReference>
<dbReference type="PANTHER" id="PTHR43264">
    <property type="match status" value="1"/>
</dbReference>
<proteinExistence type="inferred from homology"/>
<dbReference type="EMBL" id="JAUEDM010000007">
    <property type="protein sequence ID" value="KAK3313724.1"/>
    <property type="molecule type" value="Genomic_DNA"/>
</dbReference>
<comment type="similarity">
    <text evidence="1">Belongs to the IUNH family.</text>
</comment>
<gene>
    <name evidence="4" type="ORF">B0H66DRAFT_606971</name>
</gene>
<keyword evidence="4" id="KW-0378">Hydrolase</keyword>
<keyword evidence="5" id="KW-1185">Reference proteome</keyword>
<dbReference type="AlphaFoldDB" id="A0AAE0HW75"/>
<name>A0AAE0HW75_9PEZI</name>
<reference evidence="4" key="1">
    <citation type="journal article" date="2023" name="Mol. Phylogenet. Evol.">
        <title>Genome-scale phylogeny and comparative genomics of the fungal order Sordariales.</title>
        <authorList>
            <person name="Hensen N."/>
            <person name="Bonometti L."/>
            <person name="Westerberg I."/>
            <person name="Brannstrom I.O."/>
            <person name="Guillou S."/>
            <person name="Cros-Aarteil S."/>
            <person name="Calhoun S."/>
            <person name="Haridas S."/>
            <person name="Kuo A."/>
            <person name="Mondo S."/>
            <person name="Pangilinan J."/>
            <person name="Riley R."/>
            <person name="LaButti K."/>
            <person name="Andreopoulos B."/>
            <person name="Lipzen A."/>
            <person name="Chen C."/>
            <person name="Yan M."/>
            <person name="Daum C."/>
            <person name="Ng V."/>
            <person name="Clum A."/>
            <person name="Steindorff A."/>
            <person name="Ohm R.A."/>
            <person name="Martin F."/>
            <person name="Silar P."/>
            <person name="Natvig D.O."/>
            <person name="Lalanne C."/>
            <person name="Gautier V."/>
            <person name="Ament-Velasquez S.L."/>
            <person name="Kruys A."/>
            <person name="Hutchinson M.I."/>
            <person name="Powell A.J."/>
            <person name="Barry K."/>
            <person name="Miller A.N."/>
            <person name="Grigoriev I.V."/>
            <person name="Debuchy R."/>
            <person name="Gladieux P."/>
            <person name="Hiltunen Thoren M."/>
            <person name="Johannesson H."/>
        </authorList>
    </citation>
    <scope>NUCLEOTIDE SEQUENCE</scope>
    <source>
        <strain evidence="4">CBS 118394</strain>
    </source>
</reference>
<dbReference type="InterPro" id="IPR036452">
    <property type="entry name" value="Ribo_hydro-like"/>
</dbReference>
<feature type="signal peptide" evidence="2">
    <location>
        <begin position="1"/>
        <end position="25"/>
    </location>
</feature>
<evidence type="ECO:0000259" key="3">
    <source>
        <dbReference type="Pfam" id="PF01156"/>
    </source>
</evidence>
<dbReference type="Pfam" id="PF01156">
    <property type="entry name" value="IU_nuc_hydro"/>
    <property type="match status" value="1"/>
</dbReference>